<organism evidence="5 6">
    <name type="scientific">Methyloprofundus sedimenti</name>
    <dbReference type="NCBI Taxonomy" id="1420851"/>
    <lineage>
        <taxon>Bacteria</taxon>
        <taxon>Pseudomonadati</taxon>
        <taxon>Pseudomonadota</taxon>
        <taxon>Gammaproteobacteria</taxon>
        <taxon>Methylococcales</taxon>
        <taxon>Methylococcaceae</taxon>
        <taxon>Methyloprofundus</taxon>
    </lineage>
</organism>
<dbReference type="InterPro" id="IPR000644">
    <property type="entry name" value="CBS_dom"/>
</dbReference>
<feature type="transmembrane region" description="Helical" evidence="3">
    <location>
        <begin position="6"/>
        <end position="29"/>
    </location>
</feature>
<evidence type="ECO:0000259" key="4">
    <source>
        <dbReference type="PROSITE" id="PS51371"/>
    </source>
</evidence>
<keyword evidence="3" id="KW-0812">Transmembrane</keyword>
<dbReference type="AlphaFoldDB" id="A0A1V8M1G6"/>
<dbReference type="Gene3D" id="3.10.580.10">
    <property type="entry name" value="CBS-domain"/>
    <property type="match status" value="1"/>
</dbReference>
<dbReference type="CDD" id="cd04600">
    <property type="entry name" value="CBS_pair_HPP_assoc"/>
    <property type="match status" value="1"/>
</dbReference>
<dbReference type="OrthoDB" id="9811720at2"/>
<dbReference type="SUPFAM" id="SSF54631">
    <property type="entry name" value="CBS-domain pair"/>
    <property type="match status" value="1"/>
</dbReference>
<reference evidence="5 6" key="1">
    <citation type="submission" date="2015-12" db="EMBL/GenBank/DDBJ databases">
        <authorList>
            <person name="Shamseldin A."/>
            <person name="Moawad H."/>
            <person name="Abd El-Rahim W.M."/>
            <person name="Sadowsky M.J."/>
        </authorList>
    </citation>
    <scope>NUCLEOTIDE SEQUENCE [LARGE SCALE GENOMIC DNA]</scope>
    <source>
        <strain evidence="5 6">WF1</strain>
    </source>
</reference>
<name>A0A1V8M1G6_9GAMM</name>
<dbReference type="Proteomes" id="UP000191980">
    <property type="component" value="Unassembled WGS sequence"/>
</dbReference>
<evidence type="ECO:0000313" key="5">
    <source>
        <dbReference type="EMBL" id="OQK15348.1"/>
    </source>
</evidence>
<evidence type="ECO:0000256" key="1">
    <source>
        <dbReference type="ARBA" id="ARBA00023122"/>
    </source>
</evidence>
<accession>A0A1V8M1G6</accession>
<keyword evidence="6" id="KW-1185">Reference proteome</keyword>
<feature type="domain" description="CBS" evidence="4">
    <location>
        <begin position="199"/>
        <end position="258"/>
    </location>
</feature>
<sequence>MAGTSITSLGYSFVFVPVVVNIFILLILAMKINRWIMARDYPSPLPVKKKKTDQQLAVTVPNHQVGFSEQDIDLALADSDVFIGMTHAELSHILTQVEKYTFKRLKGQLLCADIMIKQVVTAEYGTEVEEAWEIMRRNKLKAMPVLDKARRVIGIITWNDFFKFIDLSIYQSFQDKFHRFIRRTADITAMKPESVGFIMTSSVITVTDTTHIVDLIALMSNQGHRQIPVVNSEQRLVGMVYQSNLIAALYNEELAHKISH</sequence>
<dbReference type="SMART" id="SM00116">
    <property type="entry name" value="CBS"/>
    <property type="match status" value="2"/>
</dbReference>
<proteinExistence type="predicted"/>
<dbReference type="PROSITE" id="PS51371">
    <property type="entry name" value="CBS"/>
    <property type="match status" value="2"/>
</dbReference>
<dbReference type="InterPro" id="IPR051257">
    <property type="entry name" value="Diverse_CBS-Domain"/>
</dbReference>
<dbReference type="RefSeq" id="WP_158083166.1">
    <property type="nucleotide sequence ID" value="NZ_LPUF01000004.1"/>
</dbReference>
<evidence type="ECO:0000256" key="3">
    <source>
        <dbReference type="SAM" id="Phobius"/>
    </source>
</evidence>
<evidence type="ECO:0000256" key="2">
    <source>
        <dbReference type="PROSITE-ProRule" id="PRU00703"/>
    </source>
</evidence>
<dbReference type="PANTHER" id="PTHR43080">
    <property type="entry name" value="CBS DOMAIN-CONTAINING PROTEIN CBSX3, MITOCHONDRIAL"/>
    <property type="match status" value="1"/>
</dbReference>
<keyword evidence="3" id="KW-1133">Transmembrane helix</keyword>
<gene>
    <name evidence="5" type="ORF">AU255_17915</name>
</gene>
<dbReference type="STRING" id="1420851.AU255_17915"/>
<feature type="domain" description="CBS" evidence="4">
    <location>
        <begin position="115"/>
        <end position="172"/>
    </location>
</feature>
<comment type="caution">
    <text evidence="5">The sequence shown here is derived from an EMBL/GenBank/DDBJ whole genome shotgun (WGS) entry which is preliminary data.</text>
</comment>
<evidence type="ECO:0000313" key="6">
    <source>
        <dbReference type="Proteomes" id="UP000191980"/>
    </source>
</evidence>
<keyword evidence="1 2" id="KW-0129">CBS domain</keyword>
<dbReference type="EMBL" id="LPUF01000004">
    <property type="protein sequence ID" value="OQK15348.1"/>
    <property type="molecule type" value="Genomic_DNA"/>
</dbReference>
<dbReference type="InterPro" id="IPR046342">
    <property type="entry name" value="CBS_dom_sf"/>
</dbReference>
<dbReference type="Pfam" id="PF00571">
    <property type="entry name" value="CBS"/>
    <property type="match status" value="2"/>
</dbReference>
<dbReference type="PANTHER" id="PTHR43080:SF2">
    <property type="entry name" value="CBS DOMAIN-CONTAINING PROTEIN"/>
    <property type="match status" value="1"/>
</dbReference>
<protein>
    <recommendedName>
        <fullName evidence="4">CBS domain-containing protein</fullName>
    </recommendedName>
</protein>
<keyword evidence="3" id="KW-0472">Membrane</keyword>